<name>A0ABX1XJ29_9BACL</name>
<feature type="compositionally biased region" description="Basic residues" evidence="1">
    <location>
        <begin position="1"/>
        <end position="16"/>
    </location>
</feature>
<dbReference type="EMBL" id="WHNY01000075">
    <property type="protein sequence ID" value="NOU67864.1"/>
    <property type="molecule type" value="Genomic_DNA"/>
</dbReference>
<evidence type="ECO:0000313" key="3">
    <source>
        <dbReference type="Proteomes" id="UP000653578"/>
    </source>
</evidence>
<feature type="region of interest" description="Disordered" evidence="1">
    <location>
        <begin position="1"/>
        <end position="22"/>
    </location>
</feature>
<dbReference type="RefSeq" id="WP_171634885.1">
    <property type="nucleotide sequence ID" value="NZ_WHNY01000075.1"/>
</dbReference>
<dbReference type="Proteomes" id="UP000653578">
    <property type="component" value="Unassembled WGS sequence"/>
</dbReference>
<gene>
    <name evidence="2" type="ORF">GC096_27950</name>
</gene>
<evidence type="ECO:0000313" key="2">
    <source>
        <dbReference type="EMBL" id="NOU67864.1"/>
    </source>
</evidence>
<organism evidence="2 3">
    <name type="scientific">Paenibacillus plantarum</name>
    <dbReference type="NCBI Taxonomy" id="2654975"/>
    <lineage>
        <taxon>Bacteria</taxon>
        <taxon>Bacillati</taxon>
        <taxon>Bacillota</taxon>
        <taxon>Bacilli</taxon>
        <taxon>Bacillales</taxon>
        <taxon>Paenibacillaceae</taxon>
        <taxon>Paenibacillus</taxon>
    </lineage>
</organism>
<evidence type="ECO:0000256" key="1">
    <source>
        <dbReference type="SAM" id="MobiDB-lite"/>
    </source>
</evidence>
<sequence>MKPLHQSKSKHKRSHAVQKSAVRTSSTIAAQAAAHLGTPVCIGLKDGSVYYGILEDIEANQVILQGFKATKKLPRNKSKSKAQISSLGSLGGLGNMLGMLGGGGLGGLLGGGGSGGGLGGLLGGGGSAGGLGGLLGGLGQGGAGSTAGAGGLFGNIGSFMKMGMGVISFIMPLMKNFSI</sequence>
<accession>A0ABX1XJ29</accession>
<proteinExistence type="predicted"/>
<keyword evidence="3" id="KW-1185">Reference proteome</keyword>
<reference evidence="2 3" key="1">
    <citation type="submission" date="2019-10" db="EMBL/GenBank/DDBJ databases">
        <title>Description of Paenibacillus humi sp. nov.</title>
        <authorList>
            <person name="Carlier A."/>
            <person name="Qi S."/>
        </authorList>
    </citation>
    <scope>NUCLEOTIDE SEQUENCE [LARGE SCALE GENOMIC DNA]</scope>
    <source>
        <strain evidence="2 3">LMG 31461</strain>
    </source>
</reference>
<protein>
    <submittedName>
        <fullName evidence="2">Uncharacterized protein</fullName>
    </submittedName>
</protein>
<comment type="caution">
    <text evidence="2">The sequence shown here is derived from an EMBL/GenBank/DDBJ whole genome shotgun (WGS) entry which is preliminary data.</text>
</comment>